<dbReference type="EMBL" id="ML992681">
    <property type="protein sequence ID" value="KAF2210306.1"/>
    <property type="molecule type" value="Genomic_DNA"/>
</dbReference>
<proteinExistence type="predicted"/>
<accession>A0A6A6FA81</accession>
<organism evidence="1 2">
    <name type="scientific">Cercospora zeae-maydis SCOH1-5</name>
    <dbReference type="NCBI Taxonomy" id="717836"/>
    <lineage>
        <taxon>Eukaryota</taxon>
        <taxon>Fungi</taxon>
        <taxon>Dikarya</taxon>
        <taxon>Ascomycota</taxon>
        <taxon>Pezizomycotina</taxon>
        <taxon>Dothideomycetes</taxon>
        <taxon>Dothideomycetidae</taxon>
        <taxon>Mycosphaerellales</taxon>
        <taxon>Mycosphaerellaceae</taxon>
        <taxon>Cercospora</taxon>
    </lineage>
</organism>
<sequence length="71" mass="8376">LPALRLALDLLYKGYIKPKDYFSLIYDRFLFNTLRRLVFENASYRALIEYVRVLDNLALLAAIKSSSNYIR</sequence>
<dbReference type="AlphaFoldDB" id="A0A6A6FA81"/>
<keyword evidence="2" id="KW-1185">Reference proteome</keyword>
<name>A0A6A6FA81_9PEZI</name>
<evidence type="ECO:0000313" key="2">
    <source>
        <dbReference type="Proteomes" id="UP000799539"/>
    </source>
</evidence>
<reference evidence="1" key="1">
    <citation type="journal article" date="2020" name="Stud. Mycol.">
        <title>101 Dothideomycetes genomes: a test case for predicting lifestyles and emergence of pathogens.</title>
        <authorList>
            <person name="Haridas S."/>
            <person name="Albert R."/>
            <person name="Binder M."/>
            <person name="Bloem J."/>
            <person name="Labutti K."/>
            <person name="Salamov A."/>
            <person name="Andreopoulos B."/>
            <person name="Baker S."/>
            <person name="Barry K."/>
            <person name="Bills G."/>
            <person name="Bluhm B."/>
            <person name="Cannon C."/>
            <person name="Castanera R."/>
            <person name="Culley D."/>
            <person name="Daum C."/>
            <person name="Ezra D."/>
            <person name="Gonzalez J."/>
            <person name="Henrissat B."/>
            <person name="Kuo A."/>
            <person name="Liang C."/>
            <person name="Lipzen A."/>
            <person name="Lutzoni F."/>
            <person name="Magnuson J."/>
            <person name="Mondo S."/>
            <person name="Nolan M."/>
            <person name="Ohm R."/>
            <person name="Pangilinan J."/>
            <person name="Park H.-J."/>
            <person name="Ramirez L."/>
            <person name="Alfaro M."/>
            <person name="Sun H."/>
            <person name="Tritt A."/>
            <person name="Yoshinaga Y."/>
            <person name="Zwiers L.-H."/>
            <person name="Turgeon B."/>
            <person name="Goodwin S."/>
            <person name="Spatafora J."/>
            <person name="Crous P."/>
            <person name="Grigoriev I."/>
        </authorList>
    </citation>
    <scope>NUCLEOTIDE SEQUENCE</scope>
    <source>
        <strain evidence="1">SCOH1-5</strain>
    </source>
</reference>
<evidence type="ECO:0000313" key="1">
    <source>
        <dbReference type="EMBL" id="KAF2210306.1"/>
    </source>
</evidence>
<dbReference type="Proteomes" id="UP000799539">
    <property type="component" value="Unassembled WGS sequence"/>
</dbReference>
<protein>
    <submittedName>
        <fullName evidence="1">Uncharacterized protein</fullName>
    </submittedName>
</protein>
<gene>
    <name evidence="1" type="ORF">CERZMDRAFT_45388</name>
</gene>
<feature type="non-terminal residue" evidence="1">
    <location>
        <position position="1"/>
    </location>
</feature>